<keyword evidence="3" id="KW-0813">Transport</keyword>
<organism evidence="7 9">
    <name type="scientific">Streptomyces griseoviridis</name>
    <dbReference type="NCBI Taxonomy" id="45398"/>
    <lineage>
        <taxon>Bacteria</taxon>
        <taxon>Bacillati</taxon>
        <taxon>Actinomycetota</taxon>
        <taxon>Actinomycetes</taxon>
        <taxon>Kitasatosporales</taxon>
        <taxon>Streptomycetaceae</taxon>
        <taxon>Streptomyces</taxon>
    </lineage>
</organism>
<evidence type="ECO:0000259" key="6">
    <source>
        <dbReference type="Pfam" id="PF00496"/>
    </source>
</evidence>
<evidence type="ECO:0000313" key="10">
    <source>
        <dbReference type="Proteomes" id="UP000501753"/>
    </source>
</evidence>
<dbReference type="PANTHER" id="PTHR30290:SF10">
    <property type="entry name" value="PERIPLASMIC OLIGOPEPTIDE-BINDING PROTEIN-RELATED"/>
    <property type="match status" value="1"/>
</dbReference>
<evidence type="ECO:0000313" key="8">
    <source>
        <dbReference type="EMBL" id="QCN83603.1"/>
    </source>
</evidence>
<reference evidence="7 9" key="2">
    <citation type="submission" date="2018-12" db="EMBL/GenBank/DDBJ databases">
        <title>Streptomyces griseoviridis F1-27 complete genome.</title>
        <authorList>
            <person name="Mariita R.M."/>
            <person name="Sello J.K."/>
        </authorList>
    </citation>
    <scope>NUCLEOTIDE SEQUENCE [LARGE SCALE GENOMIC DNA]</scope>
    <source>
        <strain evidence="7 9">F1-27</strain>
    </source>
</reference>
<gene>
    <name evidence="8" type="ORF">DDJ31_00310</name>
    <name evidence="7" type="ORF">ELQ87_38925</name>
</gene>
<comment type="subcellular location">
    <subcellularLocation>
        <location evidence="1">Cell envelope</location>
    </subcellularLocation>
</comment>
<dbReference type="AlphaFoldDB" id="A0A3S9ZPD3"/>
<keyword evidence="4" id="KW-0732">Signal</keyword>
<dbReference type="SUPFAM" id="SSF53850">
    <property type="entry name" value="Periplasmic binding protein-like II"/>
    <property type="match status" value="1"/>
</dbReference>
<dbReference type="PANTHER" id="PTHR30290">
    <property type="entry name" value="PERIPLASMIC BINDING COMPONENT OF ABC TRANSPORTER"/>
    <property type="match status" value="1"/>
</dbReference>
<feature type="compositionally biased region" description="Low complexity" evidence="5">
    <location>
        <begin position="37"/>
        <end position="50"/>
    </location>
</feature>
<evidence type="ECO:0000256" key="5">
    <source>
        <dbReference type="SAM" id="MobiDB-lite"/>
    </source>
</evidence>
<evidence type="ECO:0000313" key="7">
    <source>
        <dbReference type="EMBL" id="AZS89561.1"/>
    </source>
</evidence>
<dbReference type="CDD" id="cd08492">
    <property type="entry name" value="PBP2_NikA_DppA_OppA_like_15"/>
    <property type="match status" value="1"/>
</dbReference>
<dbReference type="OrthoDB" id="5240629at2"/>
<evidence type="ECO:0000256" key="4">
    <source>
        <dbReference type="ARBA" id="ARBA00022729"/>
    </source>
</evidence>
<name>A0A3S9ZPD3_STRGD</name>
<feature type="domain" description="Solute-binding protein family 5" evidence="6">
    <location>
        <begin position="213"/>
        <end position="581"/>
    </location>
</feature>
<comment type="similarity">
    <text evidence="2">Belongs to the bacterial solute-binding protein 5 family.</text>
</comment>
<evidence type="ECO:0000256" key="2">
    <source>
        <dbReference type="ARBA" id="ARBA00005695"/>
    </source>
</evidence>
<dbReference type="Proteomes" id="UP000501753">
    <property type="component" value="Chromosome"/>
</dbReference>
<dbReference type="EMBL" id="CP034687">
    <property type="protein sequence ID" value="AZS89561.1"/>
    <property type="molecule type" value="Genomic_DNA"/>
</dbReference>
<feature type="region of interest" description="Disordered" evidence="5">
    <location>
        <begin position="1"/>
        <end position="53"/>
    </location>
</feature>
<dbReference type="Gene3D" id="3.40.190.10">
    <property type="entry name" value="Periplasmic binding protein-like II"/>
    <property type="match status" value="1"/>
</dbReference>
<keyword evidence="10" id="KW-1185">Reference proteome</keyword>
<dbReference type="InterPro" id="IPR039424">
    <property type="entry name" value="SBP_5"/>
</dbReference>
<dbReference type="GO" id="GO:1904680">
    <property type="term" value="F:peptide transmembrane transporter activity"/>
    <property type="evidence" value="ECO:0007669"/>
    <property type="project" value="TreeGrafter"/>
</dbReference>
<evidence type="ECO:0000256" key="1">
    <source>
        <dbReference type="ARBA" id="ARBA00004196"/>
    </source>
</evidence>
<proteinExistence type="inferred from homology"/>
<dbReference type="InterPro" id="IPR000914">
    <property type="entry name" value="SBP_5_dom"/>
</dbReference>
<feature type="compositionally biased region" description="Low complexity" evidence="5">
    <location>
        <begin position="14"/>
        <end position="29"/>
    </location>
</feature>
<dbReference type="KEGG" id="sgd:ELQ87_38925"/>
<accession>A0A3S9ZPD3</accession>
<evidence type="ECO:0000313" key="9">
    <source>
        <dbReference type="Proteomes" id="UP000271291"/>
    </source>
</evidence>
<evidence type="ECO:0000256" key="3">
    <source>
        <dbReference type="ARBA" id="ARBA00022448"/>
    </source>
</evidence>
<dbReference type="Proteomes" id="UP000271291">
    <property type="component" value="Chromosome"/>
</dbReference>
<dbReference type="Pfam" id="PF00496">
    <property type="entry name" value="SBP_bac_5"/>
    <property type="match status" value="1"/>
</dbReference>
<protein>
    <submittedName>
        <fullName evidence="7">ABC transporter substrate-binding protein</fullName>
    </submittedName>
</protein>
<sequence length="665" mass="72920">MTAGRPRTPRRPPGRSSGSRAPRGAWSGPARPPPGGPRRCTSCRTPRRSSVSGDCNTAVTIRKAYPCQHIGYGVAVHRSHRAVSHPRRTRHLLCIASTSPPETCTSLCSASATRSPRTDREEPHVVSSSRPWRRLTVAGTALALLSTAACAGSGGQSEPAAQVAKKDRYGGTLNIGLSADPGGVDSAVVNQVWRTAARALADSLVFYNPRTKQVEPWLATSWTVSDDARVYSFELRDDVTFHDGTRLTAQVVKANLESLDRPGIHSSARTVVQGISTIETPSEHRITVRFAEPNAAFLTSLSRAYVGIVSEKTAGLPVAERQKWLDGSGPYYLEEYVPNQRIVLKKRKDYDWAPAYFDHEGPAYLDKVVYKIIPEDSVRNGAVIGGDELQFVYWVNAKYLPQLKAAGLTISRTLNPATGTELPLNTSSRFLKDVRVRQALQVGTDRDEFVKIDSGGVDQPATGPLSKDNPYYSDQSALLAYDPRKATSLLEQAGWTKVGSDGIRVDAKGRRLSLRAPEDDAGWQVLQDQWKKLGVELVLDPPLAAEANEKLLSGAYDIAYWYASTPDPDVLRANYGKATGSNRSFIADDDATGGELDRLLQEQNQTIDKEKRQQLVDRASRILVEKAYEIPVSNDVDIWASSPRLHDIQPVGLDQYLINAWLAKK</sequence>
<dbReference type="GO" id="GO:0015833">
    <property type="term" value="P:peptide transport"/>
    <property type="evidence" value="ECO:0007669"/>
    <property type="project" value="TreeGrafter"/>
</dbReference>
<reference evidence="8 10" key="1">
    <citation type="submission" date="2018-04" db="EMBL/GenBank/DDBJ databases">
        <title>Complete genome sequences of Streptomyces griseoviridis K61 and characterization of antagonistic properties of biological control agents.</title>
        <authorList>
            <person name="Mariita R.M."/>
            <person name="Sello J.K."/>
        </authorList>
    </citation>
    <scope>NUCLEOTIDE SEQUENCE [LARGE SCALE GENOMIC DNA]</scope>
    <source>
        <strain evidence="8 10">K61</strain>
    </source>
</reference>
<dbReference type="GO" id="GO:0030313">
    <property type="term" value="C:cell envelope"/>
    <property type="evidence" value="ECO:0007669"/>
    <property type="project" value="UniProtKB-SubCell"/>
</dbReference>
<dbReference type="EMBL" id="CP029078">
    <property type="protein sequence ID" value="QCN83603.1"/>
    <property type="molecule type" value="Genomic_DNA"/>
</dbReference>
<dbReference type="Gene3D" id="3.10.105.10">
    <property type="entry name" value="Dipeptide-binding Protein, Domain 3"/>
    <property type="match status" value="1"/>
</dbReference>